<accession>A0A8S4RCF0</accession>
<sequence length="128" mass="13511">MPLAPAMLLDGRNQHGGYSRGGETNSLKDFNASVAPLVLQMFMGGGDHLTSVDPDPRSRGILTESSFSEGHLPITTSGVAAASPRECGECESSSGGEPQGSAKLEERGDVDLRVHPSRTSARFDVKRN</sequence>
<gene>
    <name evidence="2" type="primary">jg1625</name>
    <name evidence="2" type="ORF">PAEG_LOCUS12307</name>
</gene>
<dbReference type="AlphaFoldDB" id="A0A8S4RCF0"/>
<dbReference type="Proteomes" id="UP000838756">
    <property type="component" value="Unassembled WGS sequence"/>
</dbReference>
<reference evidence="2" key="1">
    <citation type="submission" date="2022-03" db="EMBL/GenBank/DDBJ databases">
        <authorList>
            <person name="Lindestad O."/>
        </authorList>
    </citation>
    <scope>NUCLEOTIDE SEQUENCE</scope>
</reference>
<feature type="compositionally biased region" description="Low complexity" evidence="1">
    <location>
        <begin position="90"/>
        <end position="101"/>
    </location>
</feature>
<feature type="compositionally biased region" description="Basic and acidic residues" evidence="1">
    <location>
        <begin position="103"/>
        <end position="114"/>
    </location>
</feature>
<proteinExistence type="predicted"/>
<organism evidence="2 3">
    <name type="scientific">Pararge aegeria aegeria</name>
    <dbReference type="NCBI Taxonomy" id="348720"/>
    <lineage>
        <taxon>Eukaryota</taxon>
        <taxon>Metazoa</taxon>
        <taxon>Ecdysozoa</taxon>
        <taxon>Arthropoda</taxon>
        <taxon>Hexapoda</taxon>
        <taxon>Insecta</taxon>
        <taxon>Pterygota</taxon>
        <taxon>Neoptera</taxon>
        <taxon>Endopterygota</taxon>
        <taxon>Lepidoptera</taxon>
        <taxon>Glossata</taxon>
        <taxon>Ditrysia</taxon>
        <taxon>Papilionoidea</taxon>
        <taxon>Nymphalidae</taxon>
        <taxon>Satyrinae</taxon>
        <taxon>Satyrini</taxon>
        <taxon>Parargina</taxon>
        <taxon>Pararge</taxon>
    </lineage>
</organism>
<name>A0A8S4RCF0_9NEOP</name>
<protein>
    <submittedName>
        <fullName evidence="2">Jg1625 protein</fullName>
    </submittedName>
</protein>
<evidence type="ECO:0000313" key="2">
    <source>
        <dbReference type="EMBL" id="CAH2234483.1"/>
    </source>
</evidence>
<keyword evidence="3" id="KW-1185">Reference proteome</keyword>
<feature type="region of interest" description="Disordered" evidence="1">
    <location>
        <begin position="1"/>
        <end position="26"/>
    </location>
</feature>
<feature type="region of interest" description="Disordered" evidence="1">
    <location>
        <begin position="48"/>
        <end position="128"/>
    </location>
</feature>
<dbReference type="EMBL" id="CAKXAJ010025064">
    <property type="protein sequence ID" value="CAH2234483.1"/>
    <property type="molecule type" value="Genomic_DNA"/>
</dbReference>
<comment type="caution">
    <text evidence="2">The sequence shown here is derived from an EMBL/GenBank/DDBJ whole genome shotgun (WGS) entry which is preliminary data.</text>
</comment>
<evidence type="ECO:0000256" key="1">
    <source>
        <dbReference type="SAM" id="MobiDB-lite"/>
    </source>
</evidence>
<evidence type="ECO:0000313" key="3">
    <source>
        <dbReference type="Proteomes" id="UP000838756"/>
    </source>
</evidence>
<feature type="compositionally biased region" description="Polar residues" evidence="1">
    <location>
        <begin position="63"/>
        <end position="78"/>
    </location>
</feature>